<reference evidence="7 8" key="1">
    <citation type="journal article" date="2015" name="Genome Announc.">
        <title>Expanding the biotechnology potential of lactobacilli through comparative genomics of 213 strains and associated genera.</title>
        <authorList>
            <person name="Sun Z."/>
            <person name="Harris H.M."/>
            <person name="McCann A."/>
            <person name="Guo C."/>
            <person name="Argimon S."/>
            <person name="Zhang W."/>
            <person name="Yang X."/>
            <person name="Jeffery I.B."/>
            <person name="Cooney J.C."/>
            <person name="Kagawa T.F."/>
            <person name="Liu W."/>
            <person name="Song Y."/>
            <person name="Salvetti E."/>
            <person name="Wrobel A."/>
            <person name="Rasinkangas P."/>
            <person name="Parkhill J."/>
            <person name="Rea M.C."/>
            <person name="O'Sullivan O."/>
            <person name="Ritari J."/>
            <person name="Douillard F.P."/>
            <person name="Paul Ross R."/>
            <person name="Yang R."/>
            <person name="Briner A.E."/>
            <person name="Felis G.E."/>
            <person name="de Vos W.M."/>
            <person name="Barrangou R."/>
            <person name="Klaenhammer T.R."/>
            <person name="Caufield P.W."/>
            <person name="Cui Y."/>
            <person name="Zhang H."/>
            <person name="O'Toole P.W."/>
        </authorList>
    </citation>
    <scope>NUCLEOTIDE SEQUENCE [LARGE SCALE GENOMIC DNA]</scope>
    <source>
        <strain evidence="7 8">DSM 6035</strain>
    </source>
</reference>
<comment type="similarity">
    <text evidence="4">Belongs to the fabD family.</text>
</comment>
<dbReference type="GO" id="GO:0004314">
    <property type="term" value="F:[acyl-carrier-protein] S-malonyltransferase activity"/>
    <property type="evidence" value="ECO:0007669"/>
    <property type="project" value="UniProtKB-EC"/>
</dbReference>
<dbReference type="Pfam" id="PF00698">
    <property type="entry name" value="Acyl_transf_1"/>
    <property type="match status" value="1"/>
</dbReference>
<comment type="caution">
    <text evidence="7">The sequence shown here is derived from an EMBL/GenBank/DDBJ whole genome shotgun (WGS) entry which is preliminary data.</text>
</comment>
<evidence type="ECO:0000313" key="7">
    <source>
        <dbReference type="EMBL" id="KRM27735.1"/>
    </source>
</evidence>
<dbReference type="PIRSF" id="PIRSF000446">
    <property type="entry name" value="Mct"/>
    <property type="match status" value="1"/>
</dbReference>
<gene>
    <name evidence="7" type="ORF">FD32_GL001889</name>
</gene>
<evidence type="ECO:0000256" key="4">
    <source>
        <dbReference type="PIRNR" id="PIRNR000446"/>
    </source>
</evidence>
<evidence type="ECO:0000256" key="3">
    <source>
        <dbReference type="ARBA" id="ARBA00048462"/>
    </source>
</evidence>
<dbReference type="SMART" id="SM00827">
    <property type="entry name" value="PKS_AT"/>
    <property type="match status" value="1"/>
</dbReference>
<dbReference type="InterPro" id="IPR016036">
    <property type="entry name" value="Malonyl_transacylase_ACP-bd"/>
</dbReference>
<dbReference type="Proteomes" id="UP000051412">
    <property type="component" value="Unassembled WGS sequence"/>
</dbReference>
<keyword evidence="8" id="KW-1185">Reference proteome</keyword>
<dbReference type="PANTHER" id="PTHR42681">
    <property type="entry name" value="MALONYL-COA-ACYL CARRIER PROTEIN TRANSACYLASE, MITOCHONDRIAL"/>
    <property type="match status" value="1"/>
</dbReference>
<feature type="domain" description="Malonyl-CoA:ACP transacylase (MAT)" evidence="6">
    <location>
        <begin position="6"/>
        <end position="298"/>
    </location>
</feature>
<comment type="catalytic activity">
    <reaction evidence="3 4">
        <text>holo-[ACP] + malonyl-CoA = malonyl-[ACP] + CoA</text>
        <dbReference type="Rhea" id="RHEA:41792"/>
        <dbReference type="Rhea" id="RHEA-COMP:9623"/>
        <dbReference type="Rhea" id="RHEA-COMP:9685"/>
        <dbReference type="ChEBI" id="CHEBI:57287"/>
        <dbReference type="ChEBI" id="CHEBI:57384"/>
        <dbReference type="ChEBI" id="CHEBI:64479"/>
        <dbReference type="ChEBI" id="CHEBI:78449"/>
        <dbReference type="EC" id="2.3.1.39"/>
    </reaction>
</comment>
<name>A0A0R1XC71_9LACO</name>
<dbReference type="Gene3D" id="3.30.70.250">
    <property type="entry name" value="Malonyl-CoA ACP transacylase, ACP-binding"/>
    <property type="match status" value="1"/>
</dbReference>
<dbReference type="RefSeq" id="WP_047767580.1">
    <property type="nucleotide sequence ID" value="NZ_AZGM01000054.1"/>
</dbReference>
<dbReference type="EMBL" id="AZGM01000054">
    <property type="protein sequence ID" value="KRM27735.1"/>
    <property type="molecule type" value="Genomic_DNA"/>
</dbReference>
<feature type="active site" evidence="5">
    <location>
        <position position="197"/>
    </location>
</feature>
<keyword evidence="2 4" id="KW-0012">Acyltransferase</keyword>
<dbReference type="SUPFAM" id="SSF55048">
    <property type="entry name" value="Probable ACP-binding domain of malonyl-CoA ACP transacylase"/>
    <property type="match status" value="1"/>
</dbReference>
<proteinExistence type="inferred from homology"/>
<dbReference type="STRING" id="1423782.FD32_GL001889"/>
<dbReference type="InterPro" id="IPR014043">
    <property type="entry name" value="Acyl_transferase_dom"/>
</dbReference>
<dbReference type="AlphaFoldDB" id="A0A0R1XC71"/>
<dbReference type="InterPro" id="IPR050858">
    <property type="entry name" value="Mal-CoA-ACP_Trans/PKS_FabD"/>
</dbReference>
<evidence type="ECO:0000256" key="5">
    <source>
        <dbReference type="PIRSR" id="PIRSR000446-1"/>
    </source>
</evidence>
<evidence type="ECO:0000313" key="8">
    <source>
        <dbReference type="Proteomes" id="UP000051412"/>
    </source>
</evidence>
<organism evidence="7 8">
    <name type="scientific">Limosilactobacillus panis DSM 6035</name>
    <dbReference type="NCBI Taxonomy" id="1423782"/>
    <lineage>
        <taxon>Bacteria</taxon>
        <taxon>Bacillati</taxon>
        <taxon>Bacillota</taxon>
        <taxon>Bacilli</taxon>
        <taxon>Lactobacillales</taxon>
        <taxon>Lactobacillaceae</taxon>
        <taxon>Limosilactobacillus</taxon>
    </lineage>
</organism>
<dbReference type="GO" id="GO:0006633">
    <property type="term" value="P:fatty acid biosynthetic process"/>
    <property type="evidence" value="ECO:0007669"/>
    <property type="project" value="TreeGrafter"/>
</dbReference>
<dbReference type="PANTHER" id="PTHR42681:SF1">
    <property type="entry name" value="MALONYL-COA-ACYL CARRIER PROTEIN TRANSACYLASE, MITOCHONDRIAL"/>
    <property type="match status" value="1"/>
</dbReference>
<keyword evidence="1 4" id="KW-0808">Transferase</keyword>
<dbReference type="PATRIC" id="fig|1423782.4.peg.1966"/>
<feature type="active site" evidence="5">
    <location>
        <position position="90"/>
    </location>
</feature>
<dbReference type="InterPro" id="IPR016035">
    <property type="entry name" value="Acyl_Trfase/lysoPLipase"/>
</dbReference>
<evidence type="ECO:0000256" key="2">
    <source>
        <dbReference type="ARBA" id="ARBA00023315"/>
    </source>
</evidence>
<sequence>MRLGILFSGQGAQKPGMGLDFLSDPLFTSIVSQGSQITGLDLEKIMASKDGELKQTKYVQPALVAMSFGIYQMLKRDLPQLPIFAMAGLSLGEYAALIASKAISADRGLSLLKDRGAYMQADADQVDSTMAAVLNPVHDKVAAVCDRYSQVWVANYNSPQQVVLGGATDQVKAAAGDIKAEQAAKRVVVLKVSGAFHTPLFNGARAKMHDRLAEEQFHKPTVPVISNTVVAPFTAENIASIMERQLAVSTHFGEDVQYMVKLLEIDATLEIGPGKTLLRFAKQVDSNLVRTHIGTLKDYQTYLKENQQWS</sequence>
<dbReference type="OrthoDB" id="9805460at2"/>
<accession>A0A0R1XC71</accession>
<dbReference type="SUPFAM" id="SSF52151">
    <property type="entry name" value="FabD/lysophospholipase-like"/>
    <property type="match status" value="1"/>
</dbReference>
<evidence type="ECO:0000259" key="6">
    <source>
        <dbReference type="SMART" id="SM00827"/>
    </source>
</evidence>
<protein>
    <recommendedName>
        <fullName evidence="4">Malonyl CoA-acyl carrier protein transacylase</fullName>
        <ecNumber evidence="4">2.3.1.39</ecNumber>
    </recommendedName>
</protein>
<evidence type="ECO:0000256" key="1">
    <source>
        <dbReference type="ARBA" id="ARBA00022679"/>
    </source>
</evidence>
<dbReference type="InterPro" id="IPR024925">
    <property type="entry name" value="Malonyl_CoA-ACP_transAc"/>
</dbReference>
<dbReference type="GO" id="GO:0005829">
    <property type="term" value="C:cytosol"/>
    <property type="evidence" value="ECO:0007669"/>
    <property type="project" value="TreeGrafter"/>
</dbReference>
<dbReference type="InterPro" id="IPR001227">
    <property type="entry name" value="Ac_transferase_dom_sf"/>
</dbReference>
<dbReference type="Gene3D" id="3.40.366.10">
    <property type="entry name" value="Malonyl-Coenzyme A Acyl Carrier Protein, domain 2"/>
    <property type="match status" value="1"/>
</dbReference>
<dbReference type="EC" id="2.3.1.39" evidence="4"/>